<evidence type="ECO:0000313" key="4">
    <source>
        <dbReference type="Proteomes" id="UP000811844"/>
    </source>
</evidence>
<reference evidence="3 4" key="1">
    <citation type="submission" date="2020-02" db="EMBL/GenBank/DDBJ databases">
        <title>Shewanella WXL01 sp. nov., a marine bacterium isolated from green algae in Luhuitou Fringing Reef (Northern South China Sea).</title>
        <authorList>
            <person name="Wang X."/>
        </authorList>
    </citation>
    <scope>NUCLEOTIDE SEQUENCE [LARGE SCALE GENOMIC DNA]</scope>
    <source>
        <strain evidence="3 4">MCCC 1A01895</strain>
    </source>
</reference>
<dbReference type="Gene3D" id="2.40.160.40">
    <property type="entry name" value="monomeric porin ompg"/>
    <property type="match status" value="1"/>
</dbReference>
<evidence type="ECO:0000313" key="3">
    <source>
        <dbReference type="EMBL" id="MBR9728918.1"/>
    </source>
</evidence>
<feature type="chain" id="PRO_5046268464" description="Porin" evidence="2">
    <location>
        <begin position="20"/>
        <end position="269"/>
    </location>
</feature>
<dbReference type="EMBL" id="JAAIKR010000013">
    <property type="protein sequence ID" value="MBR9728918.1"/>
    <property type="molecule type" value="Genomic_DNA"/>
</dbReference>
<gene>
    <name evidence="3" type="ORF">G3R48_13115</name>
</gene>
<protein>
    <recommendedName>
        <fullName evidence="5">Porin</fullName>
    </recommendedName>
</protein>
<feature type="signal peptide" evidence="2">
    <location>
        <begin position="1"/>
        <end position="19"/>
    </location>
</feature>
<organism evidence="3 4">
    <name type="scientific">Shewanella intestini</name>
    <dbReference type="NCBI Taxonomy" id="2017544"/>
    <lineage>
        <taxon>Bacteria</taxon>
        <taxon>Pseudomonadati</taxon>
        <taxon>Pseudomonadota</taxon>
        <taxon>Gammaproteobacteria</taxon>
        <taxon>Alteromonadales</taxon>
        <taxon>Shewanellaceae</taxon>
        <taxon>Shewanella</taxon>
    </lineage>
</organism>
<evidence type="ECO:0000256" key="2">
    <source>
        <dbReference type="SAM" id="SignalP"/>
    </source>
</evidence>
<name>A0ABS5I4G7_9GAMM</name>
<sequence length="269" mass="32068">MKKYLALAILGALSFNAQADEDYLKPGKSTIAIKWEHKLLDGRTTRPKVEFGHRMRNGFKFGVEQVWEYDRSETELDRGFAPKQYELTFKTDYEYRFGADNDHRVGAVLDYQTKEGANNIRTGAYYGYKFNSNFNVKFRARYSENLDRMSTGDRYRDDINREMRYDSWFTYRWDDFRFVYTVIYFQKHSSALNSSGEEQHVYDNNKQHKIEQEFAVNYRLPHAKKHTLYAKYKYKSKLEKNSHKAENNGGYDWYGKVDTAVELGYKYSF</sequence>
<accession>A0ABS5I4G7</accession>
<dbReference type="Proteomes" id="UP000811844">
    <property type="component" value="Unassembled WGS sequence"/>
</dbReference>
<keyword evidence="1 2" id="KW-0732">Signal</keyword>
<proteinExistence type="predicted"/>
<keyword evidence="4" id="KW-1185">Reference proteome</keyword>
<comment type="caution">
    <text evidence="3">The sequence shown here is derived from an EMBL/GenBank/DDBJ whole genome shotgun (WGS) entry which is preliminary data.</text>
</comment>
<dbReference type="RefSeq" id="WP_153665383.1">
    <property type="nucleotide sequence ID" value="NZ_JAAIKR010000013.1"/>
</dbReference>
<evidence type="ECO:0008006" key="5">
    <source>
        <dbReference type="Google" id="ProtNLM"/>
    </source>
</evidence>
<dbReference type="InterPro" id="IPR053713">
    <property type="entry name" value="Bact_OM_Channel_sf"/>
</dbReference>
<evidence type="ECO:0000256" key="1">
    <source>
        <dbReference type="ARBA" id="ARBA00022729"/>
    </source>
</evidence>